<dbReference type="AlphaFoldDB" id="A0AAW0TXG0"/>
<dbReference type="Proteomes" id="UP001487740">
    <property type="component" value="Unassembled WGS sequence"/>
</dbReference>
<gene>
    <name evidence="1" type="ORF">O3P69_014659</name>
</gene>
<proteinExistence type="predicted"/>
<protein>
    <submittedName>
        <fullName evidence="1">Uncharacterized protein</fullName>
    </submittedName>
</protein>
<comment type="caution">
    <text evidence="1">The sequence shown here is derived from an EMBL/GenBank/DDBJ whole genome shotgun (WGS) entry which is preliminary data.</text>
</comment>
<evidence type="ECO:0000313" key="1">
    <source>
        <dbReference type="EMBL" id="KAK8392442.1"/>
    </source>
</evidence>
<evidence type="ECO:0000313" key="2">
    <source>
        <dbReference type="Proteomes" id="UP001487740"/>
    </source>
</evidence>
<accession>A0AAW0TXG0</accession>
<keyword evidence="2" id="KW-1185">Reference proteome</keyword>
<name>A0AAW0TXG0_SCYPA</name>
<organism evidence="1 2">
    <name type="scientific">Scylla paramamosain</name>
    <name type="common">Mud crab</name>
    <dbReference type="NCBI Taxonomy" id="85552"/>
    <lineage>
        <taxon>Eukaryota</taxon>
        <taxon>Metazoa</taxon>
        <taxon>Ecdysozoa</taxon>
        <taxon>Arthropoda</taxon>
        <taxon>Crustacea</taxon>
        <taxon>Multicrustacea</taxon>
        <taxon>Malacostraca</taxon>
        <taxon>Eumalacostraca</taxon>
        <taxon>Eucarida</taxon>
        <taxon>Decapoda</taxon>
        <taxon>Pleocyemata</taxon>
        <taxon>Brachyura</taxon>
        <taxon>Eubrachyura</taxon>
        <taxon>Portunoidea</taxon>
        <taxon>Portunidae</taxon>
        <taxon>Portuninae</taxon>
        <taxon>Scylla</taxon>
    </lineage>
</organism>
<reference evidence="1 2" key="1">
    <citation type="submission" date="2023-03" db="EMBL/GenBank/DDBJ databases">
        <title>High-quality genome of Scylla paramamosain provides insights in environmental adaptation.</title>
        <authorList>
            <person name="Zhang L."/>
        </authorList>
    </citation>
    <scope>NUCLEOTIDE SEQUENCE [LARGE SCALE GENOMIC DNA]</scope>
    <source>
        <strain evidence="1">LZ_2023a</strain>
        <tissue evidence="1">Muscle</tissue>
    </source>
</reference>
<sequence>MQMRHNAFFFSSSHGSLRVSWGTKQGWDTALLGSRPAYQASMLLATLLPTPGQAGVCWGGSGGDMAKLSW</sequence>
<dbReference type="EMBL" id="JARAKH010000022">
    <property type="protein sequence ID" value="KAK8392442.1"/>
    <property type="molecule type" value="Genomic_DNA"/>
</dbReference>